<organism evidence="2 3">
    <name type="scientific">Leadbettera azotonutricia (strain ATCC BAA-888 / DSM 13862 / ZAS-9)</name>
    <name type="common">Treponema azotonutricium</name>
    <dbReference type="NCBI Taxonomy" id="545695"/>
    <lineage>
        <taxon>Bacteria</taxon>
        <taxon>Pseudomonadati</taxon>
        <taxon>Spirochaetota</taxon>
        <taxon>Spirochaetia</taxon>
        <taxon>Spirochaetales</taxon>
        <taxon>Breznakiellaceae</taxon>
        <taxon>Leadbettera</taxon>
    </lineage>
</organism>
<dbReference type="Gene3D" id="3.40.50.300">
    <property type="entry name" value="P-loop containing nucleotide triphosphate hydrolases"/>
    <property type="match status" value="1"/>
</dbReference>
<sequence length="256" mass="28039">MTYCIALAGKGGTGKTTVSGLFIDHLVKAGKGPILAVDADANSNLNEVLGIKKEVSLGDIREEIAKGEWAEKNPIPTGMSKSEYADFRFNSAVVEEDDFDMLVMGRTQGKGCYCYVNDLLRDQIQRYYKNYKYMIVDNEAGLEHISRGILPPVDLILLVSDCSRRGIQAAGRIAEMIGELDMQVKNVHLIVNRAPQGKLEPGILEEIEAQKLSLIGVMPQDDLVYQYDAAGKPLITLPEDSPIKAALGEIIAKLNI</sequence>
<accession>F5YD83</accession>
<dbReference type="HOGENOM" id="CLU_082962_0_0_12"/>
<keyword evidence="3" id="KW-1185">Reference proteome</keyword>
<dbReference type="PANTHER" id="PTHR43384">
    <property type="entry name" value="SEPTUM SITE-DETERMINING PROTEIN MIND HOMOLOG, CHLOROPLASTIC-RELATED"/>
    <property type="match status" value="1"/>
</dbReference>
<dbReference type="GO" id="GO:0016887">
    <property type="term" value="F:ATP hydrolysis activity"/>
    <property type="evidence" value="ECO:0007669"/>
    <property type="project" value="TreeGrafter"/>
</dbReference>
<reference evidence="3" key="1">
    <citation type="submission" date="2009-12" db="EMBL/GenBank/DDBJ databases">
        <title>Complete sequence of Treponema azotonutricium strain ZAS-9.</title>
        <authorList>
            <person name="Tetu S.G."/>
            <person name="Matson E."/>
            <person name="Ren Q."/>
            <person name="Seshadri R."/>
            <person name="Elbourne L."/>
            <person name="Hassan K.A."/>
            <person name="Durkin A."/>
            <person name="Radune D."/>
            <person name="Mohamoud Y."/>
            <person name="Shay R."/>
            <person name="Jin S."/>
            <person name="Zhang X."/>
            <person name="Lucey K."/>
            <person name="Ballor N.R."/>
            <person name="Ottesen E."/>
            <person name="Rosenthal R."/>
            <person name="Allen A."/>
            <person name="Leadbetter J.R."/>
            <person name="Paulsen I.T."/>
        </authorList>
    </citation>
    <scope>NUCLEOTIDE SEQUENCE [LARGE SCALE GENOMIC DNA]</scope>
    <source>
        <strain evidence="3">ATCC BAA-888 / DSM 13862 / ZAS-9</strain>
    </source>
</reference>
<dbReference type="eggNOG" id="COG3640">
    <property type="taxonomic scope" value="Bacteria"/>
</dbReference>
<dbReference type="STRING" id="545695.TREAZ_1674"/>
<dbReference type="SUPFAM" id="SSF52540">
    <property type="entry name" value="P-loop containing nucleoside triphosphate hydrolases"/>
    <property type="match status" value="1"/>
</dbReference>
<reference evidence="2 3" key="2">
    <citation type="journal article" date="2011" name="ISME J.">
        <title>RNA-seq reveals cooperative metabolic interactions between two termite-gut spirochete species in co-culture.</title>
        <authorList>
            <person name="Rosenthal A.Z."/>
            <person name="Matson E.G."/>
            <person name="Eldar A."/>
            <person name="Leadbetter J.R."/>
        </authorList>
    </citation>
    <scope>NUCLEOTIDE SEQUENCE [LARGE SCALE GENOMIC DNA]</scope>
    <source>
        <strain evidence="3">ATCC BAA-888 / DSM 13862 / ZAS-9</strain>
    </source>
</reference>
<dbReference type="RefSeq" id="WP_015710348.1">
    <property type="nucleotide sequence ID" value="NC_015577.1"/>
</dbReference>
<dbReference type="AlphaFoldDB" id="F5YD83"/>
<dbReference type="InterPro" id="IPR002586">
    <property type="entry name" value="CobQ/CobB/MinD/ParA_Nub-bd_dom"/>
</dbReference>
<dbReference type="GO" id="GO:0005829">
    <property type="term" value="C:cytosol"/>
    <property type="evidence" value="ECO:0007669"/>
    <property type="project" value="TreeGrafter"/>
</dbReference>
<dbReference type="PANTHER" id="PTHR43384:SF7">
    <property type="entry name" value="CARBON-MONOXIDE DEHYDROGENASE ACCESSORY PROTEIN"/>
    <property type="match status" value="1"/>
</dbReference>
<dbReference type="Proteomes" id="UP000009222">
    <property type="component" value="Chromosome"/>
</dbReference>
<evidence type="ECO:0000313" key="2">
    <source>
        <dbReference type="EMBL" id="AEF82959.1"/>
    </source>
</evidence>
<dbReference type="Pfam" id="PF01656">
    <property type="entry name" value="CbiA"/>
    <property type="match status" value="1"/>
</dbReference>
<dbReference type="KEGG" id="taz:TREAZ_1674"/>
<feature type="domain" description="CobQ/CobB/MinD/ParA nucleotide binding" evidence="1">
    <location>
        <begin position="6"/>
        <end position="234"/>
    </location>
</feature>
<proteinExistence type="predicted"/>
<dbReference type="PIRSF" id="PIRSF005647">
    <property type="entry name" value="CooC"/>
    <property type="match status" value="1"/>
</dbReference>
<dbReference type="GO" id="GO:0005524">
    <property type="term" value="F:ATP binding"/>
    <property type="evidence" value="ECO:0007669"/>
    <property type="project" value="TreeGrafter"/>
</dbReference>
<dbReference type="InterPro" id="IPR027417">
    <property type="entry name" value="P-loop_NTPase"/>
</dbReference>
<dbReference type="EMBL" id="CP001841">
    <property type="protein sequence ID" value="AEF82959.1"/>
    <property type="molecule type" value="Genomic_DNA"/>
</dbReference>
<evidence type="ECO:0000259" key="1">
    <source>
        <dbReference type="Pfam" id="PF01656"/>
    </source>
</evidence>
<dbReference type="InterPro" id="IPR014433">
    <property type="entry name" value="CooC"/>
</dbReference>
<gene>
    <name evidence="2" type="ordered locus">TREAZ_1674</name>
</gene>
<evidence type="ECO:0000313" key="3">
    <source>
        <dbReference type="Proteomes" id="UP000009222"/>
    </source>
</evidence>
<dbReference type="GO" id="GO:0009898">
    <property type="term" value="C:cytoplasmic side of plasma membrane"/>
    <property type="evidence" value="ECO:0007669"/>
    <property type="project" value="TreeGrafter"/>
</dbReference>
<name>F5YD83_LEAAZ</name>
<dbReference type="InterPro" id="IPR050625">
    <property type="entry name" value="ParA/MinD_ATPase"/>
</dbReference>
<dbReference type="InParanoid" id="F5YD83"/>
<protein>
    <submittedName>
        <fullName evidence="2">Cobyrinic Acid a,c-diamide synthase</fullName>
    </submittedName>
</protein>
<dbReference type="OrthoDB" id="306833at2"/>
<dbReference type="GO" id="GO:0051782">
    <property type="term" value="P:negative regulation of cell division"/>
    <property type="evidence" value="ECO:0007669"/>
    <property type="project" value="TreeGrafter"/>
</dbReference>